<dbReference type="Proteomes" id="UP000053558">
    <property type="component" value="Unassembled WGS sequence"/>
</dbReference>
<accession>A0A5M3M959</accession>
<dbReference type="GO" id="GO:0005829">
    <property type="term" value="C:cytosol"/>
    <property type="evidence" value="ECO:0007669"/>
    <property type="project" value="TreeGrafter"/>
</dbReference>
<dbReference type="PANTHER" id="PTHR23346:SF7">
    <property type="entry name" value="STALLED RIBOSOME SENSOR GCN1"/>
    <property type="match status" value="1"/>
</dbReference>
<organism evidence="2 3">
    <name type="scientific">Coniophora puteana (strain RWD-64-598)</name>
    <name type="common">Brown rot fungus</name>
    <dbReference type="NCBI Taxonomy" id="741705"/>
    <lineage>
        <taxon>Eukaryota</taxon>
        <taxon>Fungi</taxon>
        <taxon>Dikarya</taxon>
        <taxon>Basidiomycota</taxon>
        <taxon>Agaricomycotina</taxon>
        <taxon>Agaricomycetes</taxon>
        <taxon>Agaricomycetidae</taxon>
        <taxon>Boletales</taxon>
        <taxon>Coniophorineae</taxon>
        <taxon>Coniophoraceae</taxon>
        <taxon>Coniophora</taxon>
    </lineage>
</organism>
<sequence>RLGEVYFPNLVPGLLRTHKTDASGPSRLGMERREVLLPDIIANAQSPLSTVKEGFMSLLVFLPATFGTRFQPHLPKIIAPILGGLSDQEEFIREAAMCAGGMVATNYSSNAIRLAVFLCTPDYAGYAPTPPLQQSSITLVGDLLFKVSGTSGKKEIEETRVAKHTTAAKAFDTLQEHLGGRAINQTIPTLLEALRQPGKSSGTALQALKEVVSVRRITKTRGGAHMASSPCTGSGVYGSPFSFLPSLRPR</sequence>
<proteinExistence type="predicted"/>
<dbReference type="KEGG" id="cput:CONPUDRAFT_66380"/>
<comment type="caution">
    <text evidence="2">The sequence shown here is derived from an EMBL/GenBank/DDBJ whole genome shotgun (WGS) entry which is preliminary data.</text>
</comment>
<evidence type="ECO:0000313" key="3">
    <source>
        <dbReference type="Proteomes" id="UP000053558"/>
    </source>
</evidence>
<dbReference type="InterPro" id="IPR016024">
    <property type="entry name" value="ARM-type_fold"/>
</dbReference>
<dbReference type="GO" id="GO:0006417">
    <property type="term" value="P:regulation of translation"/>
    <property type="evidence" value="ECO:0007669"/>
    <property type="project" value="TreeGrafter"/>
</dbReference>
<dbReference type="Gene3D" id="1.25.10.10">
    <property type="entry name" value="Leucine-rich Repeat Variant"/>
    <property type="match status" value="1"/>
</dbReference>
<evidence type="ECO:0008006" key="4">
    <source>
        <dbReference type="Google" id="ProtNLM"/>
    </source>
</evidence>
<dbReference type="OMA" id="IREAAMC"/>
<dbReference type="EMBL" id="JH711589">
    <property type="protein sequence ID" value="EIW75384.1"/>
    <property type="molecule type" value="Genomic_DNA"/>
</dbReference>
<keyword evidence="3" id="KW-1185">Reference proteome</keyword>
<protein>
    <recommendedName>
        <fullName evidence="4">ARM repeat-containing protein</fullName>
    </recommendedName>
</protein>
<gene>
    <name evidence="2" type="ORF">CONPUDRAFT_66380</name>
</gene>
<dbReference type="RefSeq" id="XP_007774488.1">
    <property type="nucleotide sequence ID" value="XM_007776298.1"/>
</dbReference>
<dbReference type="OrthoDB" id="5148094at2759"/>
<dbReference type="GeneID" id="19208501"/>
<dbReference type="PANTHER" id="PTHR23346">
    <property type="entry name" value="TRANSLATIONAL ACTIVATOR GCN1-RELATED"/>
    <property type="match status" value="1"/>
</dbReference>
<keyword evidence="1" id="KW-0677">Repeat</keyword>
<evidence type="ECO:0000313" key="2">
    <source>
        <dbReference type="EMBL" id="EIW75384.1"/>
    </source>
</evidence>
<dbReference type="SUPFAM" id="SSF48371">
    <property type="entry name" value="ARM repeat"/>
    <property type="match status" value="1"/>
</dbReference>
<dbReference type="InterPro" id="IPR011989">
    <property type="entry name" value="ARM-like"/>
</dbReference>
<reference evidence="3" key="1">
    <citation type="journal article" date="2012" name="Science">
        <title>The Paleozoic origin of enzymatic lignin decomposition reconstructed from 31 fungal genomes.</title>
        <authorList>
            <person name="Floudas D."/>
            <person name="Binder M."/>
            <person name="Riley R."/>
            <person name="Barry K."/>
            <person name="Blanchette R.A."/>
            <person name="Henrissat B."/>
            <person name="Martinez A.T."/>
            <person name="Otillar R."/>
            <person name="Spatafora J.W."/>
            <person name="Yadav J.S."/>
            <person name="Aerts A."/>
            <person name="Benoit I."/>
            <person name="Boyd A."/>
            <person name="Carlson A."/>
            <person name="Copeland A."/>
            <person name="Coutinho P.M."/>
            <person name="de Vries R.P."/>
            <person name="Ferreira P."/>
            <person name="Findley K."/>
            <person name="Foster B."/>
            <person name="Gaskell J."/>
            <person name="Glotzer D."/>
            <person name="Gorecki P."/>
            <person name="Heitman J."/>
            <person name="Hesse C."/>
            <person name="Hori C."/>
            <person name="Igarashi K."/>
            <person name="Jurgens J.A."/>
            <person name="Kallen N."/>
            <person name="Kersten P."/>
            <person name="Kohler A."/>
            <person name="Kuees U."/>
            <person name="Kumar T.K.A."/>
            <person name="Kuo A."/>
            <person name="LaButti K."/>
            <person name="Larrondo L.F."/>
            <person name="Lindquist E."/>
            <person name="Ling A."/>
            <person name="Lombard V."/>
            <person name="Lucas S."/>
            <person name="Lundell T."/>
            <person name="Martin R."/>
            <person name="McLaughlin D.J."/>
            <person name="Morgenstern I."/>
            <person name="Morin E."/>
            <person name="Murat C."/>
            <person name="Nagy L.G."/>
            <person name="Nolan M."/>
            <person name="Ohm R.A."/>
            <person name="Patyshakuliyeva A."/>
            <person name="Rokas A."/>
            <person name="Ruiz-Duenas F.J."/>
            <person name="Sabat G."/>
            <person name="Salamov A."/>
            <person name="Samejima M."/>
            <person name="Schmutz J."/>
            <person name="Slot J.C."/>
            <person name="St John F."/>
            <person name="Stenlid J."/>
            <person name="Sun H."/>
            <person name="Sun S."/>
            <person name="Syed K."/>
            <person name="Tsang A."/>
            <person name="Wiebenga A."/>
            <person name="Young D."/>
            <person name="Pisabarro A."/>
            <person name="Eastwood D.C."/>
            <person name="Martin F."/>
            <person name="Cullen D."/>
            <person name="Grigoriev I.V."/>
            <person name="Hibbett D.S."/>
        </authorList>
    </citation>
    <scope>NUCLEOTIDE SEQUENCE [LARGE SCALE GENOMIC DNA]</scope>
    <source>
        <strain evidence="3">RWD-64-598 SS2</strain>
    </source>
</reference>
<feature type="non-terminal residue" evidence="2">
    <location>
        <position position="1"/>
    </location>
</feature>
<dbReference type="GO" id="GO:0034198">
    <property type="term" value="P:cellular response to amino acid starvation"/>
    <property type="evidence" value="ECO:0007669"/>
    <property type="project" value="TreeGrafter"/>
</dbReference>
<dbReference type="AlphaFoldDB" id="A0A5M3M959"/>
<evidence type="ECO:0000256" key="1">
    <source>
        <dbReference type="ARBA" id="ARBA00022737"/>
    </source>
</evidence>
<dbReference type="GO" id="GO:0019887">
    <property type="term" value="F:protein kinase regulator activity"/>
    <property type="evidence" value="ECO:0007669"/>
    <property type="project" value="TreeGrafter"/>
</dbReference>
<name>A0A5M3M959_CONPW</name>